<sequence>MLSGRPASISSRPIVLVKESTLTPVLTLGGHGDTVSAISYFPDGKRIISGSNDKTTREWDLEAGKEVEEAQDICKQEAHAVGVSRDGRWVVSAGGDFNIGELKVCEVETGTVRAFEGHSMTINSIDISGDSILLASGSLDGTTRIWSLETGKLVAGPFNSINWVNAVRFSQDSKKLTVISSWGNYLEVWDVRSQKLDVHTGNPSSRYDTYAPVFWTTEDKTIVITFSLTDTSIKTVYEFDAPTLETIGAPFEGHTQAITGLALSLDCALLASASYDNPIKNLFTRGAGNNRIPLIMMPRPRHASCLRRWSGKISTGEGNITSIVPNID</sequence>
<evidence type="ECO:0000313" key="4">
    <source>
        <dbReference type="EMBL" id="KAG2086452.1"/>
    </source>
</evidence>
<comment type="caution">
    <text evidence="4">The sequence shown here is derived from an EMBL/GenBank/DDBJ whole genome shotgun (WGS) entry which is preliminary data.</text>
</comment>
<evidence type="ECO:0000313" key="5">
    <source>
        <dbReference type="Proteomes" id="UP000823399"/>
    </source>
</evidence>
<dbReference type="InterPro" id="IPR015943">
    <property type="entry name" value="WD40/YVTN_repeat-like_dom_sf"/>
</dbReference>
<reference evidence="4" key="1">
    <citation type="journal article" date="2020" name="New Phytol.">
        <title>Comparative genomics reveals dynamic genome evolution in host specialist ectomycorrhizal fungi.</title>
        <authorList>
            <person name="Lofgren L.A."/>
            <person name="Nguyen N.H."/>
            <person name="Vilgalys R."/>
            <person name="Ruytinx J."/>
            <person name="Liao H.L."/>
            <person name="Branco S."/>
            <person name="Kuo A."/>
            <person name="LaButti K."/>
            <person name="Lipzen A."/>
            <person name="Andreopoulos W."/>
            <person name="Pangilinan J."/>
            <person name="Riley R."/>
            <person name="Hundley H."/>
            <person name="Na H."/>
            <person name="Barry K."/>
            <person name="Grigoriev I.V."/>
            <person name="Stajich J.E."/>
            <person name="Kennedy P.G."/>
        </authorList>
    </citation>
    <scope>NUCLEOTIDE SEQUENCE</scope>
    <source>
        <strain evidence="4">FC423</strain>
    </source>
</reference>
<dbReference type="OrthoDB" id="2686672at2759"/>
<dbReference type="PROSITE" id="PS50294">
    <property type="entry name" value="WD_REPEATS_REGION"/>
    <property type="match status" value="2"/>
</dbReference>
<dbReference type="Proteomes" id="UP000823399">
    <property type="component" value="Unassembled WGS sequence"/>
</dbReference>
<dbReference type="GeneID" id="64704936"/>
<protein>
    <submittedName>
        <fullName evidence="4">WD40-repeat-containing domain protein</fullName>
    </submittedName>
</protein>
<dbReference type="EMBL" id="JABBWM010000145">
    <property type="protein sequence ID" value="KAG2086452.1"/>
    <property type="molecule type" value="Genomic_DNA"/>
</dbReference>
<dbReference type="Gene3D" id="2.130.10.10">
    <property type="entry name" value="YVTN repeat-like/Quinoprotein amine dehydrogenase"/>
    <property type="match status" value="2"/>
</dbReference>
<organism evidence="4 5">
    <name type="scientific">Suillus discolor</name>
    <dbReference type="NCBI Taxonomy" id="1912936"/>
    <lineage>
        <taxon>Eukaryota</taxon>
        <taxon>Fungi</taxon>
        <taxon>Dikarya</taxon>
        <taxon>Basidiomycota</taxon>
        <taxon>Agaricomycotina</taxon>
        <taxon>Agaricomycetes</taxon>
        <taxon>Agaricomycetidae</taxon>
        <taxon>Boletales</taxon>
        <taxon>Suillineae</taxon>
        <taxon>Suillaceae</taxon>
        <taxon>Suillus</taxon>
    </lineage>
</organism>
<gene>
    <name evidence="4" type="ORF">F5147DRAFT_781619</name>
</gene>
<accession>A0A9P7ESB4</accession>
<dbReference type="PROSITE" id="PS50082">
    <property type="entry name" value="WD_REPEATS_2"/>
    <property type="match status" value="2"/>
</dbReference>
<dbReference type="PANTHER" id="PTHR19848">
    <property type="entry name" value="WD40 REPEAT PROTEIN"/>
    <property type="match status" value="1"/>
</dbReference>
<keyword evidence="2" id="KW-0677">Repeat</keyword>
<feature type="repeat" description="WD" evidence="3">
    <location>
        <begin position="28"/>
        <end position="69"/>
    </location>
</feature>
<dbReference type="InterPro" id="IPR036322">
    <property type="entry name" value="WD40_repeat_dom_sf"/>
</dbReference>
<evidence type="ECO:0000256" key="2">
    <source>
        <dbReference type="ARBA" id="ARBA00022737"/>
    </source>
</evidence>
<dbReference type="SUPFAM" id="SSF50978">
    <property type="entry name" value="WD40 repeat-like"/>
    <property type="match status" value="1"/>
</dbReference>
<evidence type="ECO:0000256" key="1">
    <source>
        <dbReference type="ARBA" id="ARBA00022574"/>
    </source>
</evidence>
<evidence type="ECO:0000256" key="3">
    <source>
        <dbReference type="PROSITE-ProRule" id="PRU00221"/>
    </source>
</evidence>
<dbReference type="AlphaFoldDB" id="A0A9P7ESB4"/>
<dbReference type="Pfam" id="PF00400">
    <property type="entry name" value="WD40"/>
    <property type="match status" value="3"/>
</dbReference>
<dbReference type="PANTHER" id="PTHR19848:SF8">
    <property type="entry name" value="F-BOX AND WD REPEAT DOMAIN CONTAINING 7"/>
    <property type="match status" value="1"/>
</dbReference>
<dbReference type="RefSeq" id="XP_041284913.1">
    <property type="nucleotide sequence ID" value="XM_041442677.1"/>
</dbReference>
<name>A0A9P7ESB4_9AGAM</name>
<keyword evidence="1 3" id="KW-0853">WD repeat</keyword>
<dbReference type="InterPro" id="IPR001680">
    <property type="entry name" value="WD40_rpt"/>
</dbReference>
<proteinExistence type="predicted"/>
<keyword evidence="5" id="KW-1185">Reference proteome</keyword>
<feature type="repeat" description="WD" evidence="3">
    <location>
        <begin position="115"/>
        <end position="156"/>
    </location>
</feature>
<dbReference type="SMART" id="SM00320">
    <property type="entry name" value="WD40"/>
    <property type="match status" value="4"/>
</dbReference>